<sequence>MQIDFAKRRNCGNGAVVPPGGSARTEQNHVAFVRRSFQRRPNPFGVVRYDGVCVRLRAPAAKHAGKDGGVELHHFAVARIRAGRDDFVPRRDNADLRPADRFQRKYTAREHCTDHSRLNLAKRRQNHIPRGDILADLAQVLPGRRRRVQCDLSVPLDAVFHHHHRVAAFRQRVAGVHADVVACFQQNRRGFACAERALCRKRNAVHRAGGVVRRAKVCVNRAGRHAVERVGRGDHLRPVGHAVRL</sequence>
<comment type="caution">
    <text evidence="1">The sequence shown here is derived from an EMBL/GenBank/DDBJ whole genome shotgun (WGS) entry which is preliminary data.</text>
</comment>
<name>A0A645B1C4_9ZZZZ</name>
<accession>A0A645B1C4</accession>
<reference evidence="1" key="1">
    <citation type="submission" date="2019-08" db="EMBL/GenBank/DDBJ databases">
        <authorList>
            <person name="Kucharzyk K."/>
            <person name="Murdoch R.W."/>
            <person name="Higgins S."/>
            <person name="Loffler F."/>
        </authorList>
    </citation>
    <scope>NUCLEOTIDE SEQUENCE</scope>
</reference>
<organism evidence="1">
    <name type="scientific">bioreactor metagenome</name>
    <dbReference type="NCBI Taxonomy" id="1076179"/>
    <lineage>
        <taxon>unclassified sequences</taxon>
        <taxon>metagenomes</taxon>
        <taxon>ecological metagenomes</taxon>
    </lineage>
</organism>
<proteinExistence type="predicted"/>
<dbReference type="EMBL" id="VSSQ01017172">
    <property type="protein sequence ID" value="MPM59207.1"/>
    <property type="molecule type" value="Genomic_DNA"/>
</dbReference>
<gene>
    <name evidence="1" type="ORF">SDC9_106047</name>
</gene>
<dbReference type="AlphaFoldDB" id="A0A645B1C4"/>
<protein>
    <submittedName>
        <fullName evidence="1">Uncharacterized protein</fullName>
    </submittedName>
</protein>
<evidence type="ECO:0000313" key="1">
    <source>
        <dbReference type="EMBL" id="MPM59207.1"/>
    </source>
</evidence>